<evidence type="ECO:0008006" key="3">
    <source>
        <dbReference type="Google" id="ProtNLM"/>
    </source>
</evidence>
<feature type="compositionally biased region" description="Low complexity" evidence="1">
    <location>
        <begin position="88"/>
        <end position="107"/>
    </location>
</feature>
<feature type="region of interest" description="Disordered" evidence="1">
    <location>
        <begin position="1"/>
        <end position="48"/>
    </location>
</feature>
<name>A0A699JTW5_TANCI</name>
<reference evidence="2" key="1">
    <citation type="journal article" date="2019" name="Sci. Rep.">
        <title>Draft genome of Tanacetum cinerariifolium, the natural source of mosquito coil.</title>
        <authorList>
            <person name="Yamashiro T."/>
            <person name="Shiraishi A."/>
            <person name="Satake H."/>
            <person name="Nakayama K."/>
        </authorList>
    </citation>
    <scope>NUCLEOTIDE SEQUENCE</scope>
</reference>
<dbReference type="PANTHER" id="PTHR35046:SF23">
    <property type="entry name" value="NUCLEOTIDYLTRANSFERASE, RIBONUCLEASE H"/>
    <property type="match status" value="1"/>
</dbReference>
<comment type="caution">
    <text evidence="2">The sequence shown here is derived from an EMBL/GenBank/DDBJ whole genome shotgun (WGS) entry which is preliminary data.</text>
</comment>
<accession>A0A699JTW5</accession>
<evidence type="ECO:0000256" key="1">
    <source>
        <dbReference type="SAM" id="MobiDB-lite"/>
    </source>
</evidence>
<dbReference type="CDD" id="cd00303">
    <property type="entry name" value="retropepsin_like"/>
    <property type="match status" value="1"/>
</dbReference>
<feature type="compositionally biased region" description="Basic and acidic residues" evidence="1">
    <location>
        <begin position="18"/>
        <end position="28"/>
    </location>
</feature>
<gene>
    <name evidence="2" type="ORF">Tci_626425</name>
</gene>
<protein>
    <recommendedName>
        <fullName evidence="3">Reverse transcriptase domain-containing protein</fullName>
    </recommendedName>
</protein>
<sequence length="364" mass="41212">METRGINKVVREPAPPARDPRDAEEAKTEPNVWDDESVDVNPFGREKPSLGLKIKIPEFTDLKVEKHIKAKSKGSTSRFTPPTRTDSPVAPQTAPKATTPTTSATGSTRERVDNAPYCYKCSGLRHYDADTEPKLDEPVDELVYPDRGEALVIQRVLNVVVSKFVDDNSWLRNNIFRTKCTFKGKICDMIIDGGSCENVVSTYMVKKLEMKTEDHPEPYQLTWLKGNNVKVSRCCLMQFSISKSYKDEVWCKVIPMDAAHILLGCPCKFDRKKNDGFQNSYSFKYDCVNITLVPFNSRQTQAEGSNLFMKKTGFEGLMKTSPYVFTLMVVEENEIISEAPLQVQPLLREFADVIPDDIPLDYQL</sequence>
<dbReference type="PANTHER" id="PTHR35046">
    <property type="entry name" value="ZINC KNUCKLE (CCHC-TYPE) FAMILY PROTEIN"/>
    <property type="match status" value="1"/>
</dbReference>
<feature type="compositionally biased region" description="Basic and acidic residues" evidence="1">
    <location>
        <begin position="1"/>
        <end position="11"/>
    </location>
</feature>
<organism evidence="2">
    <name type="scientific">Tanacetum cinerariifolium</name>
    <name type="common">Dalmatian daisy</name>
    <name type="synonym">Chrysanthemum cinerariifolium</name>
    <dbReference type="NCBI Taxonomy" id="118510"/>
    <lineage>
        <taxon>Eukaryota</taxon>
        <taxon>Viridiplantae</taxon>
        <taxon>Streptophyta</taxon>
        <taxon>Embryophyta</taxon>
        <taxon>Tracheophyta</taxon>
        <taxon>Spermatophyta</taxon>
        <taxon>Magnoliopsida</taxon>
        <taxon>eudicotyledons</taxon>
        <taxon>Gunneridae</taxon>
        <taxon>Pentapetalae</taxon>
        <taxon>asterids</taxon>
        <taxon>campanulids</taxon>
        <taxon>Asterales</taxon>
        <taxon>Asteraceae</taxon>
        <taxon>Asteroideae</taxon>
        <taxon>Anthemideae</taxon>
        <taxon>Anthemidinae</taxon>
        <taxon>Tanacetum</taxon>
    </lineage>
</organism>
<dbReference type="AlphaFoldDB" id="A0A699JTW5"/>
<feature type="compositionally biased region" description="Polar residues" evidence="1">
    <location>
        <begin position="73"/>
        <end position="86"/>
    </location>
</feature>
<dbReference type="EMBL" id="BKCJ010442826">
    <property type="protein sequence ID" value="GFA54453.1"/>
    <property type="molecule type" value="Genomic_DNA"/>
</dbReference>
<evidence type="ECO:0000313" key="2">
    <source>
        <dbReference type="EMBL" id="GFA54453.1"/>
    </source>
</evidence>
<proteinExistence type="predicted"/>
<feature type="region of interest" description="Disordered" evidence="1">
    <location>
        <begin position="70"/>
        <end position="109"/>
    </location>
</feature>